<protein>
    <submittedName>
        <fullName evidence="2">Uncharacterized protein</fullName>
    </submittedName>
</protein>
<accession>A0A847J5B7</accession>
<comment type="caution">
    <text evidence="2">The sequence shown here is derived from an EMBL/GenBank/DDBJ whole genome shotgun (WGS) entry which is preliminary data.</text>
</comment>
<name>A0A847J5B7_9LACT</name>
<proteinExistence type="predicted"/>
<gene>
    <name evidence="2" type="ORF">GX453_08965</name>
</gene>
<dbReference type="Proteomes" id="UP000559962">
    <property type="component" value="Unassembled WGS sequence"/>
</dbReference>
<sequence length="108" mass="11924">MKQTKKITIVLVMIGVVLIGVLIFMKLNGNFNTAIHHSSQVKDSSTFEKKSYENIFDKSNPAESSEPAKSDSFAADQHVTGQEIKLARQDLKRAGIDADKLSDEEISV</sequence>
<evidence type="ECO:0000313" key="3">
    <source>
        <dbReference type="Proteomes" id="UP000559962"/>
    </source>
</evidence>
<evidence type="ECO:0000313" key="2">
    <source>
        <dbReference type="EMBL" id="NLH36126.1"/>
    </source>
</evidence>
<feature type="transmembrane region" description="Helical" evidence="1">
    <location>
        <begin position="7"/>
        <end position="25"/>
    </location>
</feature>
<dbReference type="AlphaFoldDB" id="A0A847J5B7"/>
<evidence type="ECO:0000256" key="1">
    <source>
        <dbReference type="SAM" id="Phobius"/>
    </source>
</evidence>
<organism evidence="2 3">
    <name type="scientific">Pseudolactococcus chungangensis</name>
    <dbReference type="NCBI Taxonomy" id="451457"/>
    <lineage>
        <taxon>Bacteria</taxon>
        <taxon>Bacillati</taxon>
        <taxon>Bacillota</taxon>
        <taxon>Bacilli</taxon>
        <taxon>Lactobacillales</taxon>
        <taxon>Streptococcaceae</taxon>
        <taxon>Pseudolactococcus</taxon>
    </lineage>
</organism>
<keyword evidence="1" id="KW-1133">Transmembrane helix</keyword>
<keyword evidence="1" id="KW-0812">Transmembrane</keyword>
<reference evidence="2 3" key="1">
    <citation type="journal article" date="2020" name="Biotechnol. Biofuels">
        <title>New insights from the biogas microbiome by comprehensive genome-resolved metagenomics of nearly 1600 species originating from multiple anaerobic digesters.</title>
        <authorList>
            <person name="Campanaro S."/>
            <person name="Treu L."/>
            <person name="Rodriguez-R L.M."/>
            <person name="Kovalovszki A."/>
            <person name="Ziels R.M."/>
            <person name="Maus I."/>
            <person name="Zhu X."/>
            <person name="Kougias P.G."/>
            <person name="Basile A."/>
            <person name="Luo G."/>
            <person name="Schluter A."/>
            <person name="Konstantinidis K.T."/>
            <person name="Angelidaki I."/>
        </authorList>
    </citation>
    <scope>NUCLEOTIDE SEQUENCE [LARGE SCALE GENOMIC DNA]</scope>
    <source>
        <strain evidence="2">AS27yjCOA_61</strain>
    </source>
</reference>
<dbReference type="EMBL" id="JAAYVO010000121">
    <property type="protein sequence ID" value="NLH36126.1"/>
    <property type="molecule type" value="Genomic_DNA"/>
</dbReference>
<keyword evidence="1" id="KW-0472">Membrane</keyword>